<name>M2QKI6_CERS8</name>
<dbReference type="Pfam" id="PF04140">
    <property type="entry name" value="ICMT"/>
    <property type="match status" value="1"/>
</dbReference>
<evidence type="ECO:0000256" key="4">
    <source>
        <dbReference type="ARBA" id="ARBA00023136"/>
    </source>
</evidence>
<evidence type="ECO:0000313" key="6">
    <source>
        <dbReference type="EMBL" id="EMD37523.1"/>
    </source>
</evidence>
<keyword evidence="5" id="KW-0808">Transferase</keyword>
<proteinExistence type="inferred from homology"/>
<comment type="similarity">
    <text evidence="5">Belongs to the class VI-like SAM-binding methyltransferase superfamily. Isoprenylcysteine carboxyl methyltransferase family.</text>
</comment>
<dbReference type="Proteomes" id="UP000016930">
    <property type="component" value="Unassembled WGS sequence"/>
</dbReference>
<keyword evidence="5" id="KW-0256">Endoplasmic reticulum</keyword>
<dbReference type="GO" id="GO:0005789">
    <property type="term" value="C:endoplasmic reticulum membrane"/>
    <property type="evidence" value="ECO:0007669"/>
    <property type="project" value="UniProtKB-SubCell"/>
</dbReference>
<dbReference type="EC" id="2.1.1.100" evidence="5"/>
<dbReference type="HOGENOM" id="CLU_065200_6_0_1"/>
<accession>M2QKI6</accession>
<feature type="transmembrane region" description="Helical" evidence="5">
    <location>
        <begin position="54"/>
        <end position="81"/>
    </location>
</feature>
<dbReference type="Gene3D" id="1.20.120.1630">
    <property type="match status" value="1"/>
</dbReference>
<evidence type="ECO:0000313" key="7">
    <source>
        <dbReference type="Proteomes" id="UP000016930"/>
    </source>
</evidence>
<keyword evidence="2 5" id="KW-0812">Transmembrane</keyword>
<comment type="caution">
    <text evidence="5">Lacks conserved residue(s) required for the propagation of feature annotation.</text>
</comment>
<dbReference type="GO" id="GO:0032259">
    <property type="term" value="P:methylation"/>
    <property type="evidence" value="ECO:0007669"/>
    <property type="project" value="UniProtKB-KW"/>
</dbReference>
<dbReference type="PANTHER" id="PTHR12714:SF9">
    <property type="entry name" value="PROTEIN-S-ISOPRENYLCYSTEINE O-METHYLTRANSFERASE"/>
    <property type="match status" value="1"/>
</dbReference>
<dbReference type="STRING" id="914234.M2QKI6"/>
<comment type="subcellular location">
    <subcellularLocation>
        <location evidence="5">Endoplasmic reticulum membrane</location>
        <topology evidence="5">Multi-pass membrane protein</topology>
    </subcellularLocation>
    <subcellularLocation>
        <location evidence="1">Membrane</location>
        <topology evidence="1">Multi-pass membrane protein</topology>
    </subcellularLocation>
</comment>
<evidence type="ECO:0000256" key="3">
    <source>
        <dbReference type="ARBA" id="ARBA00022989"/>
    </source>
</evidence>
<sequence>MSTAWLDSQSPLLKIPFLVAAGYGATVALTSPSPPPQAEEQKRVSDRPEIVTRMVQWGFLTGIKGVFLTSTALEIAAILAAKQLLPFSREILLRIALLPRSASNIRLTRAYLFGWLALVAGAAIRGTCYRVLGRHFTFHLSVRDGHSLVTSGPYSVVRHPSYSAGYPLVAGLVTCAIGSGSWARETGVLDTFGGKTLYCAWAGAALTVLSLLFKRAKVEDEALKRSLPEEWEAYAKQTPYKMFPYIW</sequence>
<dbReference type="EMBL" id="KB445796">
    <property type="protein sequence ID" value="EMD37523.1"/>
    <property type="molecule type" value="Genomic_DNA"/>
</dbReference>
<evidence type="ECO:0000256" key="5">
    <source>
        <dbReference type="RuleBase" id="RU362022"/>
    </source>
</evidence>
<keyword evidence="5" id="KW-0949">S-adenosyl-L-methionine</keyword>
<keyword evidence="4 5" id="KW-0472">Membrane</keyword>
<reference evidence="6 7" key="1">
    <citation type="journal article" date="2012" name="Proc. Natl. Acad. Sci. U.S.A.">
        <title>Comparative genomics of Ceriporiopsis subvermispora and Phanerochaete chrysosporium provide insight into selective ligninolysis.</title>
        <authorList>
            <person name="Fernandez-Fueyo E."/>
            <person name="Ruiz-Duenas F.J."/>
            <person name="Ferreira P."/>
            <person name="Floudas D."/>
            <person name="Hibbett D.S."/>
            <person name="Canessa P."/>
            <person name="Larrondo L.F."/>
            <person name="James T.Y."/>
            <person name="Seelenfreund D."/>
            <person name="Lobos S."/>
            <person name="Polanco R."/>
            <person name="Tello M."/>
            <person name="Honda Y."/>
            <person name="Watanabe T."/>
            <person name="Watanabe T."/>
            <person name="Ryu J.S."/>
            <person name="Kubicek C.P."/>
            <person name="Schmoll M."/>
            <person name="Gaskell J."/>
            <person name="Hammel K.E."/>
            <person name="St John F.J."/>
            <person name="Vanden Wymelenberg A."/>
            <person name="Sabat G."/>
            <person name="Splinter BonDurant S."/>
            <person name="Syed K."/>
            <person name="Yadav J.S."/>
            <person name="Doddapaneni H."/>
            <person name="Subramanian V."/>
            <person name="Lavin J.L."/>
            <person name="Oguiza J.A."/>
            <person name="Perez G."/>
            <person name="Pisabarro A.G."/>
            <person name="Ramirez L."/>
            <person name="Santoyo F."/>
            <person name="Master E."/>
            <person name="Coutinho P.M."/>
            <person name="Henrissat B."/>
            <person name="Lombard V."/>
            <person name="Magnuson J.K."/>
            <person name="Kuees U."/>
            <person name="Hori C."/>
            <person name="Igarashi K."/>
            <person name="Samejima M."/>
            <person name="Held B.W."/>
            <person name="Barry K.W."/>
            <person name="LaButti K.M."/>
            <person name="Lapidus A."/>
            <person name="Lindquist E.A."/>
            <person name="Lucas S.M."/>
            <person name="Riley R."/>
            <person name="Salamov A.A."/>
            <person name="Hoffmeister D."/>
            <person name="Schwenk D."/>
            <person name="Hadar Y."/>
            <person name="Yarden O."/>
            <person name="de Vries R.P."/>
            <person name="Wiebenga A."/>
            <person name="Stenlid J."/>
            <person name="Eastwood D."/>
            <person name="Grigoriev I.V."/>
            <person name="Berka R.M."/>
            <person name="Blanchette R.A."/>
            <person name="Kersten P."/>
            <person name="Martinez A.T."/>
            <person name="Vicuna R."/>
            <person name="Cullen D."/>
        </authorList>
    </citation>
    <scope>NUCLEOTIDE SEQUENCE [LARGE SCALE GENOMIC DNA]</scope>
    <source>
        <strain evidence="6 7">B</strain>
    </source>
</reference>
<gene>
    <name evidence="6" type="ORF">CERSUDRAFT_114158</name>
</gene>
<evidence type="ECO:0000256" key="1">
    <source>
        <dbReference type="ARBA" id="ARBA00004141"/>
    </source>
</evidence>
<dbReference type="InterPro" id="IPR007269">
    <property type="entry name" value="ICMT_MeTrfase"/>
</dbReference>
<keyword evidence="3 5" id="KW-1133">Transmembrane helix</keyword>
<dbReference type="AlphaFoldDB" id="M2QKI6"/>
<keyword evidence="7" id="KW-1185">Reference proteome</keyword>
<protein>
    <recommendedName>
        <fullName evidence="5">Protein-S-isoprenylcysteine O-methyltransferase</fullName>
        <ecNumber evidence="5">2.1.1.100</ecNumber>
    </recommendedName>
</protein>
<dbReference type="GO" id="GO:0004671">
    <property type="term" value="F:protein C-terminal S-isoprenylcysteine carboxyl O-methyltransferase activity"/>
    <property type="evidence" value="ECO:0007669"/>
    <property type="project" value="UniProtKB-EC"/>
</dbReference>
<dbReference type="PANTHER" id="PTHR12714">
    <property type="entry name" value="PROTEIN-S ISOPRENYLCYSTEINE O-METHYLTRANSFERASE"/>
    <property type="match status" value="1"/>
</dbReference>
<feature type="transmembrane region" description="Helical" evidence="5">
    <location>
        <begin position="110"/>
        <end position="132"/>
    </location>
</feature>
<keyword evidence="5" id="KW-0489">Methyltransferase</keyword>
<evidence type="ECO:0000256" key="2">
    <source>
        <dbReference type="ARBA" id="ARBA00022692"/>
    </source>
</evidence>
<dbReference type="OrthoDB" id="422086at2759"/>
<comment type="catalytic activity">
    <reaction evidence="5">
        <text>[protein]-C-terminal S-[(2E,6E)-farnesyl]-L-cysteine + S-adenosyl-L-methionine = [protein]-C-terminal S-[(2E,6E)-farnesyl]-L-cysteine methyl ester + S-adenosyl-L-homocysteine</text>
        <dbReference type="Rhea" id="RHEA:21672"/>
        <dbReference type="Rhea" id="RHEA-COMP:12125"/>
        <dbReference type="Rhea" id="RHEA-COMP:12126"/>
        <dbReference type="ChEBI" id="CHEBI:57856"/>
        <dbReference type="ChEBI" id="CHEBI:59789"/>
        <dbReference type="ChEBI" id="CHEBI:90510"/>
        <dbReference type="ChEBI" id="CHEBI:90511"/>
        <dbReference type="EC" id="2.1.1.100"/>
    </reaction>
</comment>
<organism evidence="6 7">
    <name type="scientific">Ceriporiopsis subvermispora (strain B)</name>
    <name type="common">White-rot fungus</name>
    <name type="synonym">Gelatoporia subvermispora</name>
    <dbReference type="NCBI Taxonomy" id="914234"/>
    <lineage>
        <taxon>Eukaryota</taxon>
        <taxon>Fungi</taxon>
        <taxon>Dikarya</taxon>
        <taxon>Basidiomycota</taxon>
        <taxon>Agaricomycotina</taxon>
        <taxon>Agaricomycetes</taxon>
        <taxon>Polyporales</taxon>
        <taxon>Gelatoporiaceae</taxon>
        <taxon>Gelatoporia</taxon>
    </lineage>
</organism>